<dbReference type="Proteomes" id="UP000482653">
    <property type="component" value="Unassembled WGS sequence"/>
</dbReference>
<feature type="chain" id="PRO_5026657324" evidence="1">
    <location>
        <begin position="19"/>
        <end position="107"/>
    </location>
</feature>
<sequence length="107" mass="11680">MRTILFITALFMSTLLSAQKPVEIPLWPNGAPNTNGLTGDQEDLNGGRVANVVNPTITVYRPAKPNGMTILMCPGGGYARLAMNHEGHDMASWFNTQGITYAVLKYR</sequence>
<name>A0A6L3K447_9BACE</name>
<keyword evidence="2" id="KW-0378">Hydrolase</keyword>
<evidence type="ECO:0000313" key="2">
    <source>
        <dbReference type="EMBL" id="KAA5419568.1"/>
    </source>
</evidence>
<proteinExistence type="predicted"/>
<protein>
    <submittedName>
        <fullName evidence="2">Alpha/beta hydrolase</fullName>
    </submittedName>
</protein>
<organism evidence="2 3">
    <name type="scientific">Bacteroides cellulosilyticus</name>
    <dbReference type="NCBI Taxonomy" id="246787"/>
    <lineage>
        <taxon>Bacteria</taxon>
        <taxon>Pseudomonadati</taxon>
        <taxon>Bacteroidota</taxon>
        <taxon>Bacteroidia</taxon>
        <taxon>Bacteroidales</taxon>
        <taxon>Bacteroidaceae</taxon>
        <taxon>Bacteroides</taxon>
    </lineage>
</organism>
<dbReference type="SUPFAM" id="SSF53474">
    <property type="entry name" value="alpha/beta-Hydrolases"/>
    <property type="match status" value="1"/>
</dbReference>
<keyword evidence="1" id="KW-0732">Signal</keyword>
<dbReference type="GO" id="GO:0016787">
    <property type="term" value="F:hydrolase activity"/>
    <property type="evidence" value="ECO:0007669"/>
    <property type="project" value="UniProtKB-KW"/>
</dbReference>
<evidence type="ECO:0000256" key="1">
    <source>
        <dbReference type="SAM" id="SignalP"/>
    </source>
</evidence>
<reference evidence="2 3" key="1">
    <citation type="journal article" date="2019" name="Nat. Med.">
        <title>A library of human gut bacterial isolates paired with longitudinal multiomics data enables mechanistic microbiome research.</title>
        <authorList>
            <person name="Poyet M."/>
            <person name="Groussin M."/>
            <person name="Gibbons S.M."/>
            <person name="Avila-Pacheco J."/>
            <person name="Jiang X."/>
            <person name="Kearney S.M."/>
            <person name="Perrotta A.R."/>
            <person name="Berdy B."/>
            <person name="Zhao S."/>
            <person name="Lieberman T.D."/>
            <person name="Swanson P.K."/>
            <person name="Smith M."/>
            <person name="Roesemann S."/>
            <person name="Alexander J.E."/>
            <person name="Rich S.A."/>
            <person name="Livny J."/>
            <person name="Vlamakis H."/>
            <person name="Clish C."/>
            <person name="Bullock K."/>
            <person name="Deik A."/>
            <person name="Scott J."/>
            <person name="Pierce K.A."/>
            <person name="Xavier R.J."/>
            <person name="Alm E.J."/>
        </authorList>
    </citation>
    <scope>NUCLEOTIDE SEQUENCE [LARGE SCALE GENOMIC DNA]</scope>
    <source>
        <strain evidence="2 3">BIOML-A8</strain>
    </source>
</reference>
<dbReference type="Gene3D" id="3.40.50.1820">
    <property type="entry name" value="alpha/beta hydrolase"/>
    <property type="match status" value="1"/>
</dbReference>
<dbReference type="InterPro" id="IPR029058">
    <property type="entry name" value="AB_hydrolase_fold"/>
</dbReference>
<feature type="signal peptide" evidence="1">
    <location>
        <begin position="1"/>
        <end position="18"/>
    </location>
</feature>
<dbReference type="AlphaFoldDB" id="A0A6L3K447"/>
<comment type="caution">
    <text evidence="2">The sequence shown here is derived from an EMBL/GenBank/DDBJ whole genome shotgun (WGS) entry which is preliminary data.</text>
</comment>
<evidence type="ECO:0000313" key="3">
    <source>
        <dbReference type="Proteomes" id="UP000482653"/>
    </source>
</evidence>
<accession>A0A6L3K447</accession>
<dbReference type="EMBL" id="VVYX01000011">
    <property type="protein sequence ID" value="KAA5419568.1"/>
    <property type="molecule type" value="Genomic_DNA"/>
</dbReference>
<feature type="non-terminal residue" evidence="2">
    <location>
        <position position="107"/>
    </location>
</feature>
<gene>
    <name evidence="2" type="ORF">F2Y87_11430</name>
</gene>